<dbReference type="STRING" id="1849047.A0A3D8R617"/>
<dbReference type="SUPFAM" id="SSF48452">
    <property type="entry name" value="TPR-like"/>
    <property type="match status" value="1"/>
</dbReference>
<dbReference type="InterPro" id="IPR011990">
    <property type="entry name" value="TPR-like_helical_dom_sf"/>
</dbReference>
<feature type="domain" description="NB-ARC" evidence="2">
    <location>
        <begin position="244"/>
        <end position="407"/>
    </location>
</feature>
<comment type="caution">
    <text evidence="4">The sequence shown here is derived from an EMBL/GenBank/DDBJ whole genome shotgun (WGS) entry which is preliminary data.</text>
</comment>
<feature type="repeat" description="TPR" evidence="1">
    <location>
        <begin position="665"/>
        <end position="698"/>
    </location>
</feature>
<dbReference type="Proteomes" id="UP000256645">
    <property type="component" value="Unassembled WGS sequence"/>
</dbReference>
<sequence>MGDGNRGHLQRLNRRYWQGEGWLSKIRLCGEQARREGQQYFWVDTCCIDKSNSNELAEAINSMFRWYCKAVKCYVLLSDVSRPASDLDENSPQLSWECELTFRKSRWFTRGWTLQELIAPLSVDFFSKDWELLGNKTTLERQICEITGIPVKALRGAPLSDFSIHERMSWAEIRQTTRDEDKAYSLLGISNVYMPLIYSEGRENAMKRLREEIDKVSKGSQREDFSITFSLDNVIGIENFVARETELVEMHRHLCGDGSRRTVILHGLGGIGKTQLTIAYAKRHKDNYSAIFWLNIKDEDSLKQSFAKVARQISRQHPSARQLISIEVEKDLDKVVDRVKAWLSLPNNTRWLVIYDNYDNPELAGNTDPTAVDIRKYLPEAYQGSIVITTRSSHVRNGHTIQVRKLMNVRDSLEVLSYTSRRDGLMDNPEAIKLAQELDGLPLALATAGAYLDQVAISASDYLRLYKESWAKLQRRSPELSSYEDRTLYSTWQVSYNQVEKRNSLSAKLLHLWAYFDSQDLWFELLQHSNSADPRWLQELVEDELSFHDAVRVLCDHGLVEVDTSSQELIESRGYTKLAVKIVASHVPSEEAVQPWLTERRLLQHAARCSYIVNGLDVDDDMAWAYFGLGFLYKSQSKLDEAEKMYQRALDGYEKVCGPDHVSTLDTVNNLGCFYYGQGKLDEAEKMYQRALDGKEKALGPDHVSTLETVNNLGTLYHDQGKLDEAEKMHQRALDGKEKALGPDHVSTLETVNDLGYLYQSQDKPDEAEKMYQRALDGKENALGPDHVSTLYTVNNLGYLYQSQGKPDEAEKMYQRALDGKEKALGPNHVSTLMTVGNLGNLYEDQGKLDEAEIMYQWALDGMENALGPDHVSTLDTVNNFGILYQSQGKLDEAEKMYQRVLDEYEKILGANKTTTYIPALNTMYNLGTLFELQAELAKCRAMYSKALIGSEKVFGPDHSKSRVLRDALQALDSRTDFKVFDHMEETVIDSLREQNSNSKTKRYKLLRKLGLR</sequence>
<dbReference type="Gene3D" id="3.40.50.300">
    <property type="entry name" value="P-loop containing nucleotide triphosphate hydrolases"/>
    <property type="match status" value="1"/>
</dbReference>
<dbReference type="Gene3D" id="1.25.40.10">
    <property type="entry name" value="Tetratricopeptide repeat domain"/>
    <property type="match status" value="2"/>
</dbReference>
<dbReference type="PANTHER" id="PTHR46082:SF6">
    <property type="entry name" value="AAA+ ATPASE DOMAIN-CONTAINING PROTEIN-RELATED"/>
    <property type="match status" value="1"/>
</dbReference>
<evidence type="ECO:0000259" key="2">
    <source>
        <dbReference type="Pfam" id="PF00931"/>
    </source>
</evidence>
<accession>A0A3D8R617</accession>
<dbReference type="OrthoDB" id="674604at2759"/>
<evidence type="ECO:0000256" key="1">
    <source>
        <dbReference type="PROSITE-ProRule" id="PRU00339"/>
    </source>
</evidence>
<evidence type="ECO:0000259" key="3">
    <source>
        <dbReference type="Pfam" id="PF06985"/>
    </source>
</evidence>
<feature type="repeat" description="TPR" evidence="1">
    <location>
        <begin position="875"/>
        <end position="908"/>
    </location>
</feature>
<feature type="domain" description="Heterokaryon incompatibility" evidence="3">
    <location>
        <begin position="31"/>
        <end position="116"/>
    </location>
</feature>
<dbReference type="InterPro" id="IPR053137">
    <property type="entry name" value="NLR-like"/>
</dbReference>
<keyword evidence="5" id="KW-1185">Reference proteome</keyword>
<keyword evidence="1" id="KW-0802">TPR repeat</keyword>
<protein>
    <submittedName>
        <fullName evidence="4">Uncharacterized protein</fullName>
    </submittedName>
</protein>
<dbReference type="EMBL" id="PDLM01000009">
    <property type="protein sequence ID" value="RDW69390.1"/>
    <property type="molecule type" value="Genomic_DNA"/>
</dbReference>
<name>A0A3D8R617_9HELO</name>
<dbReference type="Pfam" id="PF06985">
    <property type="entry name" value="HET"/>
    <property type="match status" value="1"/>
</dbReference>
<dbReference type="GO" id="GO:0043531">
    <property type="term" value="F:ADP binding"/>
    <property type="evidence" value="ECO:0007669"/>
    <property type="project" value="InterPro"/>
</dbReference>
<dbReference type="InterPro" id="IPR010730">
    <property type="entry name" value="HET"/>
</dbReference>
<dbReference type="InterPro" id="IPR027417">
    <property type="entry name" value="P-loop_NTPase"/>
</dbReference>
<evidence type="ECO:0000313" key="4">
    <source>
        <dbReference type="EMBL" id="RDW69390.1"/>
    </source>
</evidence>
<dbReference type="SUPFAM" id="SSF52540">
    <property type="entry name" value="P-loop containing nucleoside triphosphate hydrolases"/>
    <property type="match status" value="1"/>
</dbReference>
<dbReference type="InterPro" id="IPR002182">
    <property type="entry name" value="NB-ARC"/>
</dbReference>
<organism evidence="4 5">
    <name type="scientific">Coleophoma cylindrospora</name>
    <dbReference type="NCBI Taxonomy" id="1849047"/>
    <lineage>
        <taxon>Eukaryota</taxon>
        <taxon>Fungi</taxon>
        <taxon>Dikarya</taxon>
        <taxon>Ascomycota</taxon>
        <taxon>Pezizomycotina</taxon>
        <taxon>Leotiomycetes</taxon>
        <taxon>Helotiales</taxon>
        <taxon>Dermateaceae</taxon>
        <taxon>Coleophoma</taxon>
    </lineage>
</organism>
<feature type="repeat" description="TPR" evidence="1">
    <location>
        <begin position="623"/>
        <end position="656"/>
    </location>
</feature>
<dbReference type="Pfam" id="PF13424">
    <property type="entry name" value="TPR_12"/>
    <property type="match status" value="3"/>
</dbReference>
<dbReference type="PROSITE" id="PS50005">
    <property type="entry name" value="TPR"/>
    <property type="match status" value="6"/>
</dbReference>
<dbReference type="Pfam" id="PF00931">
    <property type="entry name" value="NB-ARC"/>
    <property type="match status" value="1"/>
</dbReference>
<feature type="repeat" description="TPR" evidence="1">
    <location>
        <begin position="707"/>
        <end position="740"/>
    </location>
</feature>
<proteinExistence type="predicted"/>
<dbReference type="PANTHER" id="PTHR46082">
    <property type="entry name" value="ATP/GTP-BINDING PROTEIN-RELATED"/>
    <property type="match status" value="1"/>
</dbReference>
<dbReference type="SMART" id="SM00028">
    <property type="entry name" value="TPR"/>
    <property type="match status" value="8"/>
</dbReference>
<reference evidence="4 5" key="1">
    <citation type="journal article" date="2018" name="IMA Fungus">
        <title>IMA Genome-F 9: Draft genome sequence of Annulohypoxylon stygium, Aspergillus mulundensis, Berkeleyomyces basicola (syn. Thielaviopsis basicola), Ceratocystis smalleyi, two Cercospora beticola strains, Coleophoma cylindrospora, Fusarium fracticaudum, Phialophora cf. hyalina, and Morchella septimelata.</title>
        <authorList>
            <person name="Wingfield B.D."/>
            <person name="Bills G.F."/>
            <person name="Dong Y."/>
            <person name="Huang W."/>
            <person name="Nel W.J."/>
            <person name="Swalarsk-Parry B.S."/>
            <person name="Vaghefi N."/>
            <person name="Wilken P.M."/>
            <person name="An Z."/>
            <person name="de Beer Z.W."/>
            <person name="De Vos L."/>
            <person name="Chen L."/>
            <person name="Duong T.A."/>
            <person name="Gao Y."/>
            <person name="Hammerbacher A."/>
            <person name="Kikkert J.R."/>
            <person name="Li Y."/>
            <person name="Li H."/>
            <person name="Li K."/>
            <person name="Li Q."/>
            <person name="Liu X."/>
            <person name="Ma X."/>
            <person name="Naidoo K."/>
            <person name="Pethybridge S.J."/>
            <person name="Sun J."/>
            <person name="Steenkamp E.T."/>
            <person name="van der Nest M.A."/>
            <person name="van Wyk S."/>
            <person name="Wingfield M.J."/>
            <person name="Xiong C."/>
            <person name="Yue Q."/>
            <person name="Zhang X."/>
        </authorList>
    </citation>
    <scope>NUCLEOTIDE SEQUENCE [LARGE SCALE GENOMIC DNA]</scope>
    <source>
        <strain evidence="4 5">BP6252</strain>
    </source>
</reference>
<dbReference type="Pfam" id="PF13374">
    <property type="entry name" value="TPR_10"/>
    <property type="match status" value="1"/>
</dbReference>
<gene>
    <name evidence="4" type="ORF">BP6252_08410</name>
</gene>
<evidence type="ECO:0000313" key="5">
    <source>
        <dbReference type="Proteomes" id="UP000256645"/>
    </source>
</evidence>
<feature type="repeat" description="TPR" evidence="1">
    <location>
        <begin position="791"/>
        <end position="824"/>
    </location>
</feature>
<dbReference type="AlphaFoldDB" id="A0A3D8R617"/>
<dbReference type="PRINTS" id="PR00381">
    <property type="entry name" value="KINESINLIGHT"/>
</dbReference>
<feature type="repeat" description="TPR" evidence="1">
    <location>
        <begin position="749"/>
        <end position="782"/>
    </location>
</feature>
<dbReference type="InterPro" id="IPR019734">
    <property type="entry name" value="TPR_rpt"/>
</dbReference>